<dbReference type="EC" id="2.7.11.1" evidence="15"/>
<dbReference type="GO" id="GO:0004674">
    <property type="term" value="F:protein serine/threonine kinase activity"/>
    <property type="evidence" value="ECO:0000318"/>
    <property type="project" value="GO_Central"/>
</dbReference>
<dbReference type="GO" id="GO:0010506">
    <property type="term" value="P:regulation of autophagy"/>
    <property type="evidence" value="ECO:0000318"/>
    <property type="project" value="GO_Central"/>
</dbReference>
<dbReference type="Gene3D" id="6.10.140.2220">
    <property type="match status" value="1"/>
</dbReference>
<dbReference type="RefSeq" id="XP_001444100.1">
    <property type="nucleotide sequence ID" value="XM_001444063.1"/>
</dbReference>
<evidence type="ECO:0000256" key="7">
    <source>
        <dbReference type="ARBA" id="ARBA00022833"/>
    </source>
</evidence>
<keyword evidence="5 12" id="KW-0863">Zinc-finger</keyword>
<dbReference type="HOGENOM" id="CLU_000288_63_4_1"/>
<dbReference type="InterPro" id="IPR002893">
    <property type="entry name" value="Znf_MYND"/>
</dbReference>
<dbReference type="AlphaFoldDB" id="A0D0Y6"/>
<keyword evidence="1 14" id="KW-0723">Serine/threonine-protein kinase</keyword>
<evidence type="ECO:0000256" key="15">
    <source>
        <dbReference type="RuleBase" id="RU367134"/>
    </source>
</evidence>
<proteinExistence type="inferred from homology"/>
<dbReference type="PROSITE" id="PS50011">
    <property type="entry name" value="PROTEIN_KINASE_DOM"/>
    <property type="match status" value="1"/>
</dbReference>
<dbReference type="STRING" id="5888.A0D0Y6"/>
<keyword evidence="4 10" id="KW-0547">Nucleotide-binding</keyword>
<evidence type="ECO:0000256" key="13">
    <source>
        <dbReference type="PROSITE-ProRule" id="PRU10141"/>
    </source>
</evidence>
<sequence>MMSKCKSCNDDGFLTCPLCQKTTYCSKKCRDYDWAASHKFECKAELPKRNESDFEIVNQGYLGKGSFGCVKLARDRQTGLLYAMKIVNQIEKSDISIENLRREIRIQKKLQHPHVIQLFEFFEDEQNIYLVLEYAENGSLFGYLRKRKILPENEAFVYFFQTCLGIDYLHKKQIIHRDLKPENLLLDKDGNIKICDFGWSAEMMITQTRNTFCGTIDYMTPEMLEDKPHDQTLDMWCLGVLLYELIHGQAPFKGRNDFEKCQNILKQEQFEIKASDQVKYFITFQAKDLILGLMKRESKDRLTMDQVFAHPWMLTMAKEYKLEIKEYIFEEKKNLDQLNSSLRLDTKFSNTNTNTTRLSGSNIKQECVSLAFSMYSDEQQHPIQTRITRRTQHPVRKESGFFETLFENLGCTKRS</sequence>
<dbReference type="InParanoid" id="A0D0Y6"/>
<dbReference type="KEGG" id="ptm:GSPATT00012255001"/>
<dbReference type="SUPFAM" id="SSF144232">
    <property type="entry name" value="HIT/MYND zinc finger-like"/>
    <property type="match status" value="1"/>
</dbReference>
<feature type="active site" description="Proton acceptor" evidence="9">
    <location>
        <position position="178"/>
    </location>
</feature>
<evidence type="ECO:0000313" key="19">
    <source>
        <dbReference type="Proteomes" id="UP000000600"/>
    </source>
</evidence>
<dbReference type="FunFam" id="1.10.510.10:FF:001241">
    <property type="entry name" value="Uncharacterized protein"/>
    <property type="match status" value="1"/>
</dbReference>
<keyword evidence="8 10" id="KW-0067">ATP-binding</keyword>
<evidence type="ECO:0000256" key="12">
    <source>
        <dbReference type="PROSITE-ProRule" id="PRU00134"/>
    </source>
</evidence>
<organism evidence="18 19">
    <name type="scientific">Paramecium tetraurelia</name>
    <dbReference type="NCBI Taxonomy" id="5888"/>
    <lineage>
        <taxon>Eukaryota</taxon>
        <taxon>Sar</taxon>
        <taxon>Alveolata</taxon>
        <taxon>Ciliophora</taxon>
        <taxon>Intramacronucleata</taxon>
        <taxon>Oligohymenophorea</taxon>
        <taxon>Peniculida</taxon>
        <taxon>Parameciidae</taxon>
        <taxon>Paramecium</taxon>
    </lineage>
</organism>
<gene>
    <name evidence="18" type="ORF">GSPATT00012255001</name>
</gene>
<dbReference type="PANTHER" id="PTHR24350">
    <property type="entry name" value="SERINE/THREONINE-PROTEIN KINASE IAL-RELATED"/>
    <property type="match status" value="1"/>
</dbReference>
<feature type="binding site" evidence="10">
    <location>
        <position position="196"/>
    </location>
    <ligand>
        <name>ATP</name>
        <dbReference type="ChEBI" id="CHEBI:30616"/>
    </ligand>
</feature>
<dbReference type="InterPro" id="IPR030616">
    <property type="entry name" value="Aur-like"/>
</dbReference>
<dbReference type="OMA" id="SNIKQEC"/>
<evidence type="ECO:0000256" key="2">
    <source>
        <dbReference type="ARBA" id="ARBA00022679"/>
    </source>
</evidence>
<evidence type="ECO:0000256" key="9">
    <source>
        <dbReference type="PIRSR" id="PIRSR630616-1"/>
    </source>
</evidence>
<comment type="catalytic activity">
    <reaction evidence="15">
        <text>L-threonyl-[protein] + ATP = O-phospho-L-threonyl-[protein] + ADP + H(+)</text>
        <dbReference type="Rhea" id="RHEA:46608"/>
        <dbReference type="Rhea" id="RHEA-COMP:11060"/>
        <dbReference type="Rhea" id="RHEA-COMP:11605"/>
        <dbReference type="ChEBI" id="CHEBI:15378"/>
        <dbReference type="ChEBI" id="CHEBI:30013"/>
        <dbReference type="ChEBI" id="CHEBI:30616"/>
        <dbReference type="ChEBI" id="CHEBI:61977"/>
        <dbReference type="ChEBI" id="CHEBI:456216"/>
        <dbReference type="EC" id="2.7.11.1"/>
    </reaction>
</comment>
<evidence type="ECO:0000313" key="18">
    <source>
        <dbReference type="EMBL" id="CAK76703.1"/>
    </source>
</evidence>
<dbReference type="PROSITE" id="PS01360">
    <property type="entry name" value="ZF_MYND_1"/>
    <property type="match status" value="1"/>
</dbReference>
<dbReference type="GO" id="GO:0008270">
    <property type="term" value="F:zinc ion binding"/>
    <property type="evidence" value="ECO:0007669"/>
    <property type="project" value="UniProtKB-KW"/>
</dbReference>
<evidence type="ECO:0000256" key="11">
    <source>
        <dbReference type="PIRSR" id="PIRSR630616-3"/>
    </source>
</evidence>
<dbReference type="CDD" id="cd14007">
    <property type="entry name" value="STKc_Aurora"/>
    <property type="match status" value="1"/>
</dbReference>
<protein>
    <recommendedName>
        <fullName evidence="15">Aurora kinase</fullName>
        <ecNumber evidence="15">2.7.11.1</ecNumber>
    </recommendedName>
</protein>
<evidence type="ECO:0000256" key="4">
    <source>
        <dbReference type="ARBA" id="ARBA00022741"/>
    </source>
</evidence>
<dbReference type="InterPro" id="IPR008271">
    <property type="entry name" value="Ser/Thr_kinase_AS"/>
</dbReference>
<dbReference type="SMART" id="SM00220">
    <property type="entry name" value="S_TKc"/>
    <property type="match status" value="1"/>
</dbReference>
<feature type="binding site" evidence="10">
    <location>
        <begin position="182"/>
        <end position="183"/>
    </location>
    <ligand>
        <name>ATP</name>
        <dbReference type="ChEBI" id="CHEBI:30616"/>
    </ligand>
</feature>
<dbReference type="SUPFAM" id="SSF56112">
    <property type="entry name" value="Protein kinase-like (PK-like)"/>
    <property type="match status" value="1"/>
</dbReference>
<dbReference type="GO" id="GO:0000407">
    <property type="term" value="C:phagophore assembly site"/>
    <property type="evidence" value="ECO:0000318"/>
    <property type="project" value="GO_Central"/>
</dbReference>
<evidence type="ECO:0000256" key="10">
    <source>
        <dbReference type="PIRSR" id="PIRSR630616-2"/>
    </source>
</evidence>
<feature type="binding site" evidence="10">
    <location>
        <begin position="133"/>
        <end position="135"/>
    </location>
    <ligand>
        <name>ATP</name>
        <dbReference type="ChEBI" id="CHEBI:30616"/>
    </ligand>
</feature>
<dbReference type="GO" id="GO:0005737">
    <property type="term" value="C:cytoplasm"/>
    <property type="evidence" value="ECO:0000318"/>
    <property type="project" value="GO_Central"/>
</dbReference>
<dbReference type="PROSITE" id="PS00108">
    <property type="entry name" value="PROTEIN_KINASE_ST"/>
    <property type="match status" value="1"/>
</dbReference>
<keyword evidence="2 15" id="KW-0808">Transferase</keyword>
<keyword evidence="3" id="KW-0479">Metal-binding</keyword>
<evidence type="ECO:0000256" key="14">
    <source>
        <dbReference type="RuleBase" id="RU000304"/>
    </source>
</evidence>
<feature type="binding site" evidence="10 13">
    <location>
        <position position="85"/>
    </location>
    <ligand>
        <name>ATP</name>
        <dbReference type="ChEBI" id="CHEBI:30616"/>
    </ligand>
</feature>
<dbReference type="GeneID" id="5029884"/>
<name>A0D0Y6_PARTE</name>
<comment type="similarity">
    <text evidence="15">Belongs to the protein kinase superfamily. Ser/Thr protein kinase family. Aurora subfamily.</text>
</comment>
<dbReference type="Pfam" id="PF01753">
    <property type="entry name" value="zf-MYND"/>
    <property type="match status" value="1"/>
</dbReference>
<dbReference type="InterPro" id="IPR017441">
    <property type="entry name" value="Protein_kinase_ATP_BS"/>
</dbReference>
<accession>A0D0Y6</accession>
<evidence type="ECO:0000256" key="8">
    <source>
        <dbReference type="ARBA" id="ARBA00022840"/>
    </source>
</evidence>
<evidence type="ECO:0000256" key="1">
    <source>
        <dbReference type="ARBA" id="ARBA00022527"/>
    </source>
</evidence>
<dbReference type="eggNOG" id="KOG0580">
    <property type="taxonomic scope" value="Eukaryota"/>
</dbReference>
<reference evidence="18 19" key="1">
    <citation type="journal article" date="2006" name="Nature">
        <title>Global trends of whole-genome duplications revealed by the ciliate Paramecium tetraurelia.</title>
        <authorList>
            <consortium name="Genoscope"/>
            <person name="Aury J.-M."/>
            <person name="Jaillon O."/>
            <person name="Duret L."/>
            <person name="Noel B."/>
            <person name="Jubin C."/>
            <person name="Porcel B.M."/>
            <person name="Segurens B."/>
            <person name="Daubin V."/>
            <person name="Anthouard V."/>
            <person name="Aiach N."/>
            <person name="Arnaiz O."/>
            <person name="Billaut A."/>
            <person name="Beisson J."/>
            <person name="Blanc I."/>
            <person name="Bouhouche K."/>
            <person name="Camara F."/>
            <person name="Duharcourt S."/>
            <person name="Guigo R."/>
            <person name="Gogendeau D."/>
            <person name="Katinka M."/>
            <person name="Keller A.-M."/>
            <person name="Kissmehl R."/>
            <person name="Klotz C."/>
            <person name="Koll F."/>
            <person name="Le Moue A."/>
            <person name="Lepere C."/>
            <person name="Malinsky S."/>
            <person name="Nowacki M."/>
            <person name="Nowak J.K."/>
            <person name="Plattner H."/>
            <person name="Poulain J."/>
            <person name="Ruiz F."/>
            <person name="Serrano V."/>
            <person name="Zagulski M."/>
            <person name="Dessen P."/>
            <person name="Betermier M."/>
            <person name="Weissenbach J."/>
            <person name="Scarpelli C."/>
            <person name="Schachter V."/>
            <person name="Sperling L."/>
            <person name="Meyer E."/>
            <person name="Cohen J."/>
            <person name="Wincker P."/>
        </authorList>
    </citation>
    <scope>NUCLEOTIDE SEQUENCE [LARGE SCALE GENOMIC DNA]</scope>
    <source>
        <strain evidence="18 19">Stock d4-2</strain>
    </source>
</reference>
<dbReference type="GO" id="GO:0005829">
    <property type="term" value="C:cytosol"/>
    <property type="evidence" value="ECO:0000318"/>
    <property type="project" value="GO_Central"/>
</dbReference>
<keyword evidence="6 15" id="KW-0418">Kinase</keyword>
<dbReference type="EMBL" id="CT868241">
    <property type="protein sequence ID" value="CAK76703.1"/>
    <property type="molecule type" value="Genomic_DNA"/>
</dbReference>
<keyword evidence="7" id="KW-0862">Zinc</keyword>
<evidence type="ECO:0000259" key="17">
    <source>
        <dbReference type="PROSITE" id="PS50865"/>
    </source>
</evidence>
<dbReference type="PROSITE" id="PS00107">
    <property type="entry name" value="PROTEIN_KINASE_ATP"/>
    <property type="match status" value="1"/>
</dbReference>
<evidence type="ECO:0000256" key="3">
    <source>
        <dbReference type="ARBA" id="ARBA00022723"/>
    </source>
</evidence>
<dbReference type="InterPro" id="IPR000719">
    <property type="entry name" value="Prot_kinase_dom"/>
</dbReference>
<dbReference type="FunFam" id="3.30.200.20:FF:000042">
    <property type="entry name" value="Aurora kinase A"/>
    <property type="match status" value="1"/>
</dbReference>
<dbReference type="Proteomes" id="UP000000600">
    <property type="component" value="Unassembled WGS sequence"/>
</dbReference>
<dbReference type="GO" id="GO:0000045">
    <property type="term" value="P:autophagosome assembly"/>
    <property type="evidence" value="ECO:0000318"/>
    <property type="project" value="GO_Central"/>
</dbReference>
<feature type="domain" description="Protein kinase" evidence="16">
    <location>
        <begin position="56"/>
        <end position="313"/>
    </location>
</feature>
<dbReference type="GO" id="GO:0016020">
    <property type="term" value="C:membrane"/>
    <property type="evidence" value="ECO:0000318"/>
    <property type="project" value="GO_Central"/>
</dbReference>
<dbReference type="InterPro" id="IPR011009">
    <property type="entry name" value="Kinase-like_dom_sf"/>
</dbReference>
<dbReference type="Gene3D" id="1.10.510.10">
    <property type="entry name" value="Transferase(Phosphotransferase) domain 1"/>
    <property type="match status" value="1"/>
</dbReference>
<dbReference type="Pfam" id="PF00069">
    <property type="entry name" value="Pkinase"/>
    <property type="match status" value="1"/>
</dbReference>
<dbReference type="PROSITE" id="PS50865">
    <property type="entry name" value="ZF_MYND_2"/>
    <property type="match status" value="1"/>
</dbReference>
<comment type="catalytic activity">
    <reaction evidence="15">
        <text>L-seryl-[protein] + ATP = O-phospho-L-seryl-[protein] + ADP + H(+)</text>
        <dbReference type="Rhea" id="RHEA:17989"/>
        <dbReference type="Rhea" id="RHEA-COMP:9863"/>
        <dbReference type="Rhea" id="RHEA-COMP:11604"/>
        <dbReference type="ChEBI" id="CHEBI:15378"/>
        <dbReference type="ChEBI" id="CHEBI:29999"/>
        <dbReference type="ChEBI" id="CHEBI:30616"/>
        <dbReference type="ChEBI" id="CHEBI:83421"/>
        <dbReference type="ChEBI" id="CHEBI:456216"/>
        <dbReference type="EC" id="2.7.11.1"/>
    </reaction>
</comment>
<dbReference type="GO" id="GO:0005524">
    <property type="term" value="F:ATP binding"/>
    <property type="evidence" value="ECO:0007669"/>
    <property type="project" value="UniProtKB-UniRule"/>
</dbReference>
<keyword evidence="19" id="KW-1185">Reference proteome</keyword>
<evidence type="ECO:0000259" key="16">
    <source>
        <dbReference type="PROSITE" id="PS50011"/>
    </source>
</evidence>
<dbReference type="GO" id="GO:0005776">
    <property type="term" value="C:autophagosome"/>
    <property type="evidence" value="ECO:0000318"/>
    <property type="project" value="GO_Central"/>
</dbReference>
<feature type="domain" description="MYND-type" evidence="17">
    <location>
        <begin position="5"/>
        <end position="42"/>
    </location>
</feature>
<evidence type="ECO:0000256" key="5">
    <source>
        <dbReference type="ARBA" id="ARBA00022771"/>
    </source>
</evidence>
<feature type="cross-link" description="Glycyl lysine isopeptide (Lys-Gly) (interchain with G-Cter in SUMO2)" evidence="11">
    <location>
        <position position="180"/>
    </location>
</feature>
<dbReference type="OrthoDB" id="345735at2759"/>
<evidence type="ECO:0000256" key="6">
    <source>
        <dbReference type="ARBA" id="ARBA00022777"/>
    </source>
</evidence>